<dbReference type="InterPro" id="IPR009922">
    <property type="entry name" value="DUF1457"/>
</dbReference>
<sequence length="171" mass="19279">MLDLPFDDPILLGLHTYWSSKRDGQSLPTRADIDPADIPRLLPHIMLLEMRGQDQRFFVRLVGTKVAFGQDPTGTFMEESAPVGSYGSHIIALFRKAAETPHALYAEHEYGHPDQGASRVAKRLFMPLVNEAGTISMLLIGQRIIAPEFVQRSLWQLNPDQIQEVRMCEIP</sequence>
<proteinExistence type="predicted"/>
<gene>
    <name evidence="1" type="ORF">DFP90_101686</name>
</gene>
<dbReference type="RefSeq" id="WP_115934987.1">
    <property type="nucleotide sequence ID" value="NZ_QRDW01000001.1"/>
</dbReference>
<dbReference type="OrthoDB" id="7354362at2"/>
<dbReference type="Pfam" id="PF07310">
    <property type="entry name" value="PAS_5"/>
    <property type="match status" value="1"/>
</dbReference>
<accession>A0A3D9HWM9</accession>
<keyword evidence="2" id="KW-1185">Reference proteome</keyword>
<dbReference type="EMBL" id="QRDW01000001">
    <property type="protein sequence ID" value="RED53887.1"/>
    <property type="molecule type" value="Genomic_DNA"/>
</dbReference>
<dbReference type="AlphaFoldDB" id="A0A3D9HWM9"/>
<comment type="caution">
    <text evidence="1">The sequence shown here is derived from an EMBL/GenBank/DDBJ whole genome shotgun (WGS) entry which is preliminary data.</text>
</comment>
<evidence type="ECO:0000313" key="2">
    <source>
        <dbReference type="Proteomes" id="UP000256845"/>
    </source>
</evidence>
<reference evidence="1 2" key="1">
    <citation type="submission" date="2018-07" db="EMBL/GenBank/DDBJ databases">
        <title>Genomic Encyclopedia of Type Strains, Phase III (KMG-III): the genomes of soil and plant-associated and newly described type strains.</title>
        <authorList>
            <person name="Whitman W."/>
        </authorList>
    </citation>
    <scope>NUCLEOTIDE SEQUENCE [LARGE SCALE GENOMIC DNA]</scope>
    <source>
        <strain evidence="1 2">CECT 8488</strain>
    </source>
</reference>
<organism evidence="1 2">
    <name type="scientific">Aestuariispira insulae</name>
    <dbReference type="NCBI Taxonomy" id="1461337"/>
    <lineage>
        <taxon>Bacteria</taxon>
        <taxon>Pseudomonadati</taxon>
        <taxon>Pseudomonadota</taxon>
        <taxon>Alphaproteobacteria</taxon>
        <taxon>Rhodospirillales</taxon>
        <taxon>Kiloniellaceae</taxon>
        <taxon>Aestuariispira</taxon>
    </lineage>
</organism>
<name>A0A3D9HWM9_9PROT</name>
<dbReference type="Proteomes" id="UP000256845">
    <property type="component" value="Unassembled WGS sequence"/>
</dbReference>
<evidence type="ECO:0000313" key="1">
    <source>
        <dbReference type="EMBL" id="RED53887.1"/>
    </source>
</evidence>
<protein>
    <submittedName>
        <fullName evidence="1">PAS domain-containing protein</fullName>
    </submittedName>
</protein>